<evidence type="ECO:0000259" key="6">
    <source>
        <dbReference type="PROSITE" id="PS00623"/>
    </source>
</evidence>
<evidence type="ECO:0000256" key="1">
    <source>
        <dbReference type="ARBA" id="ARBA00001974"/>
    </source>
</evidence>
<evidence type="ECO:0000313" key="9">
    <source>
        <dbReference type="Proteomes" id="UP001343492"/>
    </source>
</evidence>
<proteinExistence type="inferred from homology"/>
<keyword evidence="3 5" id="KW-0285">Flavoprotein</keyword>
<evidence type="ECO:0000256" key="4">
    <source>
        <dbReference type="ARBA" id="ARBA00022827"/>
    </source>
</evidence>
<dbReference type="Proteomes" id="UP001343492">
    <property type="component" value="Unassembled WGS sequence"/>
</dbReference>
<dbReference type="PANTHER" id="PTHR11552">
    <property type="entry name" value="GLUCOSE-METHANOL-CHOLINE GMC OXIDOREDUCTASE"/>
    <property type="match status" value="1"/>
</dbReference>
<dbReference type="Pfam" id="PF00732">
    <property type="entry name" value="GMC_oxred_N"/>
    <property type="match status" value="1"/>
</dbReference>
<dbReference type="Gene3D" id="3.30.560.10">
    <property type="entry name" value="Glucose Oxidase, domain 3"/>
    <property type="match status" value="1"/>
</dbReference>
<dbReference type="Gene3D" id="3.50.50.60">
    <property type="entry name" value="FAD/NAD(P)-binding domain"/>
    <property type="match status" value="1"/>
</dbReference>
<dbReference type="RefSeq" id="WP_354145341.1">
    <property type="nucleotide sequence ID" value="NZ_JAZDQV010000011.1"/>
</dbReference>
<evidence type="ECO:0000256" key="3">
    <source>
        <dbReference type="ARBA" id="ARBA00022630"/>
    </source>
</evidence>
<organism evidence="8 9">
    <name type="scientific">Altererythrobacter litoralis</name>
    <dbReference type="NCBI Taxonomy" id="3113904"/>
    <lineage>
        <taxon>Bacteria</taxon>
        <taxon>Pseudomonadati</taxon>
        <taxon>Pseudomonadota</taxon>
        <taxon>Alphaproteobacteria</taxon>
        <taxon>Sphingomonadales</taxon>
        <taxon>Erythrobacteraceae</taxon>
        <taxon>Altererythrobacter</taxon>
    </lineage>
</organism>
<dbReference type="SUPFAM" id="SSF51905">
    <property type="entry name" value="FAD/NAD(P)-binding domain"/>
    <property type="match status" value="1"/>
</dbReference>
<dbReference type="InterPro" id="IPR000172">
    <property type="entry name" value="GMC_OxRdtase_N"/>
</dbReference>
<evidence type="ECO:0000256" key="2">
    <source>
        <dbReference type="ARBA" id="ARBA00010790"/>
    </source>
</evidence>
<gene>
    <name evidence="8" type="ORF">VRS74_11130</name>
</gene>
<feature type="domain" description="Glucose-methanol-choline oxidoreductase N-terminal" evidence="7">
    <location>
        <begin position="271"/>
        <end position="285"/>
    </location>
</feature>
<dbReference type="PROSITE" id="PS00623">
    <property type="entry name" value="GMC_OXRED_1"/>
    <property type="match status" value="1"/>
</dbReference>
<comment type="caution">
    <text evidence="8">The sequence shown here is derived from an EMBL/GenBank/DDBJ whole genome shotgun (WGS) entry which is preliminary data.</text>
</comment>
<evidence type="ECO:0000259" key="7">
    <source>
        <dbReference type="PROSITE" id="PS00624"/>
    </source>
</evidence>
<dbReference type="InterPro" id="IPR036188">
    <property type="entry name" value="FAD/NAD-bd_sf"/>
</dbReference>
<keyword evidence="4 5" id="KW-0274">FAD</keyword>
<dbReference type="PROSITE" id="PS00624">
    <property type="entry name" value="GMC_OXRED_2"/>
    <property type="match status" value="1"/>
</dbReference>
<comment type="similarity">
    <text evidence="2 5">Belongs to the GMC oxidoreductase family.</text>
</comment>
<comment type="cofactor">
    <cofactor evidence="1">
        <name>FAD</name>
        <dbReference type="ChEBI" id="CHEBI:57692"/>
    </cofactor>
</comment>
<dbReference type="EMBL" id="JAZDQV010000011">
    <property type="protein sequence ID" value="MEE1878235.1"/>
    <property type="molecule type" value="Genomic_DNA"/>
</dbReference>
<evidence type="ECO:0000313" key="8">
    <source>
        <dbReference type="EMBL" id="MEE1878235.1"/>
    </source>
</evidence>
<dbReference type="PANTHER" id="PTHR11552:SF147">
    <property type="entry name" value="CHOLINE DEHYDROGENASE, MITOCHONDRIAL"/>
    <property type="match status" value="1"/>
</dbReference>
<feature type="domain" description="Glucose-methanol-choline oxidoreductase N-terminal" evidence="6">
    <location>
        <begin position="85"/>
        <end position="108"/>
    </location>
</feature>
<protein>
    <submittedName>
        <fullName evidence="8">GMC family oxidoreductase N-terminal domain-containing protein</fullName>
    </submittedName>
</protein>
<sequence>MPEGQFNFIIIGGGSAGAVIASRLSEDPSCKVALVEAGGHPPERERIPMATATLQCDPEVDWMYRANPGKAGRGMKDGRMFLPRGKMLGGSSGMNYMAYVRGHPGDFDKWESLGADGWSYDRVLPYFKKSERFNATNAVSIDPESHSGDGPLGVSVRSPVLPPSLQFISAAMASGIPEGDYNGADRRNPAGVVSLFHTTTEKGQRSSTYHAFLEGTAETRDNLTIVTKAHVTRVLLDGEGDTLRASGIEYEDSTGKRHRIQAAKEVILSAGAIGSPHILLLSGIGPRRELEFAEIECRLDSPHVGKHLKDHLLLGMIFDAPGVGIPLGQAGL</sequence>
<name>A0ABU7GH49_9SPHN</name>
<evidence type="ECO:0000256" key="5">
    <source>
        <dbReference type="RuleBase" id="RU003968"/>
    </source>
</evidence>
<accession>A0ABU7GH49</accession>
<keyword evidence="9" id="KW-1185">Reference proteome</keyword>
<dbReference type="InterPro" id="IPR012132">
    <property type="entry name" value="GMC_OxRdtase"/>
</dbReference>
<reference evidence="8 9" key="1">
    <citation type="submission" date="2024-01" db="EMBL/GenBank/DDBJ databases">
        <title>The genome sequence of Erythrobacteraceae sp. strain 1XM1-14.</title>
        <authorList>
            <person name="Liu Y."/>
        </authorList>
    </citation>
    <scope>NUCLEOTIDE SEQUENCE [LARGE SCALE GENOMIC DNA]</scope>
    <source>
        <strain evidence="8 9">1XM1-14</strain>
    </source>
</reference>